<protein>
    <recommendedName>
        <fullName evidence="1">Thiamine phosphate synthase/TenI domain-containing protein</fullName>
    </recommendedName>
</protein>
<dbReference type="EMBL" id="JAWJZY010000001">
    <property type="protein sequence ID" value="MEE8657706.1"/>
    <property type="molecule type" value="Genomic_DNA"/>
</dbReference>
<keyword evidence="3" id="KW-1185">Reference proteome</keyword>
<gene>
    <name evidence="2" type="ORF">DOFOFD_01585</name>
</gene>
<dbReference type="Pfam" id="PF02581">
    <property type="entry name" value="TMP-TENI"/>
    <property type="match status" value="1"/>
</dbReference>
<proteinExistence type="predicted"/>
<comment type="caution">
    <text evidence="2">The sequence shown here is derived from an EMBL/GenBank/DDBJ whole genome shotgun (WGS) entry which is preliminary data.</text>
</comment>
<name>A0ABU7U097_9PROT</name>
<sequence>MLKDWPEGVASLGCDGVHISNASNPVDMLRKRLPADTQLGVSCGESGDAAMQAGEAGADYIAINANQTDLAAWWMEMTELPLVCENIETADEVEALTRLGVDFLFLRLDFNAPFATLCAQLSALGIQGR</sequence>
<dbReference type="SUPFAM" id="SSF51391">
    <property type="entry name" value="Thiamin phosphate synthase"/>
    <property type="match status" value="1"/>
</dbReference>
<evidence type="ECO:0000259" key="1">
    <source>
        <dbReference type="Pfam" id="PF02581"/>
    </source>
</evidence>
<feature type="domain" description="Thiamine phosphate synthase/TenI" evidence="1">
    <location>
        <begin position="9"/>
        <end position="63"/>
    </location>
</feature>
<organism evidence="2 3">
    <name type="scientific">Sorlinia euscelidii</name>
    <dbReference type="NCBI Taxonomy" id="3081148"/>
    <lineage>
        <taxon>Bacteria</taxon>
        <taxon>Pseudomonadati</taxon>
        <taxon>Pseudomonadota</taxon>
        <taxon>Alphaproteobacteria</taxon>
        <taxon>Acetobacterales</taxon>
        <taxon>Acetobacteraceae</taxon>
        <taxon>Sorlinia</taxon>
    </lineage>
</organism>
<evidence type="ECO:0000313" key="3">
    <source>
        <dbReference type="Proteomes" id="UP001312908"/>
    </source>
</evidence>
<dbReference type="Gene3D" id="3.20.20.70">
    <property type="entry name" value="Aldolase class I"/>
    <property type="match status" value="1"/>
</dbReference>
<accession>A0ABU7U097</accession>
<dbReference type="InterPro" id="IPR013785">
    <property type="entry name" value="Aldolase_TIM"/>
</dbReference>
<dbReference type="InterPro" id="IPR036206">
    <property type="entry name" value="ThiamineP_synth_sf"/>
</dbReference>
<dbReference type="CDD" id="cd00564">
    <property type="entry name" value="TMP_TenI"/>
    <property type="match status" value="1"/>
</dbReference>
<reference evidence="2 3" key="1">
    <citation type="submission" date="2023-10" db="EMBL/GenBank/DDBJ databases">
        <title>Sorlinia euscelidii gen. nov., sp. nov., an acetic acid bacteria isolated from the gut of Euscelidius variegatus emitter.</title>
        <authorList>
            <person name="Michoud G."/>
            <person name="Marasco R."/>
            <person name="Seferji K."/>
            <person name="Gonella E."/>
            <person name="Garuglieri E."/>
            <person name="Alma A."/>
            <person name="Mapelli F."/>
            <person name="Borin S."/>
            <person name="Daffonchio D."/>
            <person name="Crotti E."/>
        </authorList>
    </citation>
    <scope>NUCLEOTIDE SEQUENCE [LARGE SCALE GENOMIC DNA]</scope>
    <source>
        <strain evidence="2 3">EV16P</strain>
    </source>
</reference>
<evidence type="ECO:0000313" key="2">
    <source>
        <dbReference type="EMBL" id="MEE8657706.1"/>
    </source>
</evidence>
<dbReference type="Proteomes" id="UP001312908">
    <property type="component" value="Unassembled WGS sequence"/>
</dbReference>
<dbReference type="InterPro" id="IPR022998">
    <property type="entry name" value="ThiamineP_synth_TenI"/>
</dbReference>